<keyword evidence="4" id="KW-0249">Electron transport</keyword>
<dbReference type="PROSITE" id="PS51379">
    <property type="entry name" value="4FE4S_FER_2"/>
    <property type="match status" value="1"/>
</dbReference>
<dbReference type="PANTHER" id="PTHR43551:SF1">
    <property type="entry name" value="HETERODISULFIDE REDUCTASE"/>
    <property type="match status" value="1"/>
</dbReference>
<dbReference type="SUPFAM" id="SSF52172">
    <property type="entry name" value="CheY-like"/>
    <property type="match status" value="1"/>
</dbReference>
<evidence type="ECO:0000256" key="1">
    <source>
        <dbReference type="ARBA" id="ARBA00022448"/>
    </source>
</evidence>
<keyword evidence="7" id="KW-0597">Phosphoprotein</keyword>
<dbReference type="Gene3D" id="3.40.50.2300">
    <property type="match status" value="1"/>
</dbReference>
<dbReference type="Gene3D" id="1.10.1060.10">
    <property type="entry name" value="Alpha-helical ferredoxin"/>
    <property type="match status" value="1"/>
</dbReference>
<dbReference type="SUPFAM" id="SSF46548">
    <property type="entry name" value="alpha-helical ferredoxin"/>
    <property type="match status" value="1"/>
</dbReference>
<accession>A0ABV6Z2W9</accession>
<evidence type="ECO:0000256" key="5">
    <source>
        <dbReference type="ARBA" id="ARBA00023004"/>
    </source>
</evidence>
<keyword evidence="6" id="KW-0411">Iron-sulfur</keyword>
<dbReference type="InterPro" id="IPR009051">
    <property type="entry name" value="Helical_ferredxn"/>
</dbReference>
<dbReference type="PROSITE" id="PS51257">
    <property type="entry name" value="PROKAR_LIPOPROTEIN"/>
    <property type="match status" value="1"/>
</dbReference>
<feature type="modified residue" description="4-aspartylphosphate" evidence="7">
    <location>
        <position position="510"/>
    </location>
</feature>
<dbReference type="InterPro" id="IPR004017">
    <property type="entry name" value="Cys_rich_dom"/>
</dbReference>
<dbReference type="PANTHER" id="PTHR43551">
    <property type="entry name" value="FUMARATE REDUCTASE IRON-SULFUR SUBUNIT"/>
    <property type="match status" value="1"/>
</dbReference>
<dbReference type="SMART" id="SM00448">
    <property type="entry name" value="REC"/>
    <property type="match status" value="1"/>
</dbReference>
<protein>
    <submittedName>
        <fullName evidence="10">Response regulator</fullName>
    </submittedName>
</protein>
<name>A0ABV6Z2W9_UNCC1</name>
<evidence type="ECO:0000256" key="6">
    <source>
        <dbReference type="ARBA" id="ARBA00023014"/>
    </source>
</evidence>
<keyword evidence="3" id="KW-0479">Metal-binding</keyword>
<evidence type="ECO:0000256" key="7">
    <source>
        <dbReference type="PROSITE-ProRule" id="PRU00169"/>
    </source>
</evidence>
<dbReference type="Pfam" id="PF00072">
    <property type="entry name" value="Response_reg"/>
    <property type="match status" value="1"/>
</dbReference>
<dbReference type="InterPro" id="IPR001789">
    <property type="entry name" value="Sig_transdc_resp-reg_receiver"/>
</dbReference>
<dbReference type="EMBL" id="JBHPBY010000369">
    <property type="protein sequence ID" value="MFC1852804.1"/>
    <property type="molecule type" value="Genomic_DNA"/>
</dbReference>
<organism evidence="10 11">
    <name type="scientific">candidate division CSSED10-310 bacterium</name>
    <dbReference type="NCBI Taxonomy" id="2855610"/>
    <lineage>
        <taxon>Bacteria</taxon>
        <taxon>Bacteria division CSSED10-310</taxon>
    </lineage>
</organism>
<dbReference type="PROSITE" id="PS50110">
    <property type="entry name" value="RESPONSE_REGULATORY"/>
    <property type="match status" value="1"/>
</dbReference>
<sequence>MTDKNDKVASFNKHFKERTNFQHSLSFAACVHCGACNDSCHYYLATGDPAMTPAAKMDKLRQIYKAQYDWLGTIAPKWIGAKEMESVEELEELKDIVFGSCTGCRRCTVNCPFGVDTAILVGLARSCLVDEEIAPEGVLTVMKDQWETGNQMAVSKEDYLETLEWIEEELQDEFDDPNFKVPIDKKGADFVFVVNPREIKYNPLSLQAAFKIFYVAGLDWTMPSVGWDNTNFGLFSGKGDLGGHMGNLAYNQAKELRVNRMVISECGHGLRSTKWEAPNWGKANPLPFQIISLLELMVDLINDGKIVLDPSRNPHPVTYHDPCNLSRSGGITEEPRFCLKRACADFREMIPNRADSYCCTGGGGAMSMAEYAQRRLEVGTVKADQIKATGAAIVATACHNCVDGLTDVIKKYDLRYDYQDGKNPKLLPVPNVCELVAEAIVIPTETVKVTKRPKVEVKGKKVLVIDDEPDFVAYLQTLLEDNEFEVLIAHDGTTGLEIANKEKPDLITLDVTMPGKSGVQVYKDLRTHPETGDIPVFIITGVVDFRQLMYQKSVQAPDGFMKKPIDRDVFLMTVNKILEKAIKAKEVAV</sequence>
<keyword evidence="5" id="KW-0408">Iron</keyword>
<evidence type="ECO:0000256" key="3">
    <source>
        <dbReference type="ARBA" id="ARBA00022723"/>
    </source>
</evidence>
<reference evidence="10 11" key="1">
    <citation type="submission" date="2024-09" db="EMBL/GenBank/DDBJ databases">
        <title>Laminarin stimulates single cell rates of sulfate reduction while oxygen inhibits transcriptomic activity in coastal marine sediment.</title>
        <authorList>
            <person name="Lindsay M."/>
            <person name="Orcutt B."/>
            <person name="Emerson D."/>
            <person name="Stepanauskas R."/>
            <person name="D'Angelo T."/>
        </authorList>
    </citation>
    <scope>NUCLEOTIDE SEQUENCE [LARGE SCALE GENOMIC DNA]</scope>
    <source>
        <strain evidence="10">SAG AM-311-K15</strain>
    </source>
</reference>
<keyword evidence="11" id="KW-1185">Reference proteome</keyword>
<dbReference type="InterPro" id="IPR011006">
    <property type="entry name" value="CheY-like_superfamily"/>
</dbReference>
<evidence type="ECO:0000313" key="10">
    <source>
        <dbReference type="EMBL" id="MFC1852804.1"/>
    </source>
</evidence>
<dbReference type="InterPro" id="IPR017896">
    <property type="entry name" value="4Fe4S_Fe-S-bd"/>
</dbReference>
<proteinExistence type="predicted"/>
<keyword evidence="1" id="KW-0813">Transport</keyword>
<dbReference type="PROSITE" id="PS00198">
    <property type="entry name" value="4FE4S_FER_1"/>
    <property type="match status" value="1"/>
</dbReference>
<gene>
    <name evidence="10" type="ORF">ACFL27_21615</name>
</gene>
<dbReference type="InterPro" id="IPR017900">
    <property type="entry name" value="4Fe4S_Fe_S_CS"/>
</dbReference>
<dbReference type="Proteomes" id="UP001594351">
    <property type="component" value="Unassembled WGS sequence"/>
</dbReference>
<comment type="caution">
    <text evidence="10">The sequence shown here is derived from an EMBL/GenBank/DDBJ whole genome shotgun (WGS) entry which is preliminary data.</text>
</comment>
<evidence type="ECO:0000313" key="11">
    <source>
        <dbReference type="Proteomes" id="UP001594351"/>
    </source>
</evidence>
<dbReference type="Pfam" id="PF02754">
    <property type="entry name" value="CCG"/>
    <property type="match status" value="1"/>
</dbReference>
<feature type="domain" description="4Fe-4S ferredoxin-type" evidence="9">
    <location>
        <begin position="92"/>
        <end position="121"/>
    </location>
</feature>
<keyword evidence="2" id="KW-0004">4Fe-4S</keyword>
<evidence type="ECO:0000256" key="4">
    <source>
        <dbReference type="ARBA" id="ARBA00022982"/>
    </source>
</evidence>
<feature type="domain" description="Response regulatory" evidence="8">
    <location>
        <begin position="461"/>
        <end position="578"/>
    </location>
</feature>
<dbReference type="Pfam" id="PF13183">
    <property type="entry name" value="Fer4_8"/>
    <property type="match status" value="1"/>
</dbReference>
<evidence type="ECO:0000256" key="2">
    <source>
        <dbReference type="ARBA" id="ARBA00022485"/>
    </source>
</evidence>
<evidence type="ECO:0000259" key="9">
    <source>
        <dbReference type="PROSITE" id="PS51379"/>
    </source>
</evidence>
<evidence type="ECO:0000259" key="8">
    <source>
        <dbReference type="PROSITE" id="PS50110"/>
    </source>
</evidence>